<evidence type="ECO:0000313" key="7">
    <source>
        <dbReference type="Proteomes" id="UP000054166"/>
    </source>
</evidence>
<keyword evidence="7" id="KW-1185">Reference proteome</keyword>
<dbReference type="Proteomes" id="UP000054166">
    <property type="component" value="Unassembled WGS sequence"/>
</dbReference>
<dbReference type="PANTHER" id="PTHR12242:SF1">
    <property type="entry name" value="MYND-TYPE DOMAIN-CONTAINING PROTEIN"/>
    <property type="match status" value="1"/>
</dbReference>
<dbReference type="Pfam" id="PF04750">
    <property type="entry name" value="Far-17a_AIG1"/>
    <property type="match status" value="1"/>
</dbReference>
<keyword evidence="3 5" id="KW-1133">Transmembrane helix</keyword>
<evidence type="ECO:0000256" key="5">
    <source>
        <dbReference type="SAM" id="Phobius"/>
    </source>
</evidence>
<feature type="transmembrane region" description="Helical" evidence="5">
    <location>
        <begin position="39"/>
        <end position="59"/>
    </location>
</feature>
<evidence type="ECO:0000256" key="1">
    <source>
        <dbReference type="ARBA" id="ARBA00004127"/>
    </source>
</evidence>
<feature type="transmembrane region" description="Helical" evidence="5">
    <location>
        <begin position="121"/>
        <end position="140"/>
    </location>
</feature>
<dbReference type="OrthoDB" id="419711at2759"/>
<accession>A0A0C3BH92</accession>
<organism evidence="6 7">
    <name type="scientific">Piloderma croceum (strain F 1598)</name>
    <dbReference type="NCBI Taxonomy" id="765440"/>
    <lineage>
        <taxon>Eukaryota</taxon>
        <taxon>Fungi</taxon>
        <taxon>Dikarya</taxon>
        <taxon>Basidiomycota</taxon>
        <taxon>Agaricomycotina</taxon>
        <taxon>Agaricomycetes</taxon>
        <taxon>Agaricomycetidae</taxon>
        <taxon>Atheliales</taxon>
        <taxon>Atheliaceae</taxon>
        <taxon>Piloderma</taxon>
    </lineage>
</organism>
<feature type="transmembrane region" description="Helical" evidence="5">
    <location>
        <begin position="184"/>
        <end position="201"/>
    </location>
</feature>
<keyword evidence="4 5" id="KW-0472">Membrane</keyword>
<dbReference type="PANTHER" id="PTHR12242">
    <property type="entry name" value="OS02G0130600 PROTEIN-RELATED"/>
    <property type="match status" value="1"/>
</dbReference>
<reference evidence="6 7" key="1">
    <citation type="submission" date="2014-04" db="EMBL/GenBank/DDBJ databases">
        <authorList>
            <consortium name="DOE Joint Genome Institute"/>
            <person name="Kuo A."/>
            <person name="Tarkka M."/>
            <person name="Buscot F."/>
            <person name="Kohler A."/>
            <person name="Nagy L.G."/>
            <person name="Floudas D."/>
            <person name="Copeland A."/>
            <person name="Barry K.W."/>
            <person name="Cichocki N."/>
            <person name="Veneault-Fourrey C."/>
            <person name="LaButti K."/>
            <person name="Lindquist E.A."/>
            <person name="Lipzen A."/>
            <person name="Lundell T."/>
            <person name="Morin E."/>
            <person name="Murat C."/>
            <person name="Sun H."/>
            <person name="Tunlid A."/>
            <person name="Henrissat B."/>
            <person name="Grigoriev I.V."/>
            <person name="Hibbett D.S."/>
            <person name="Martin F."/>
            <person name="Nordberg H.P."/>
            <person name="Cantor M.N."/>
            <person name="Hua S.X."/>
        </authorList>
    </citation>
    <scope>NUCLEOTIDE SEQUENCE [LARGE SCALE GENOMIC DNA]</scope>
    <source>
        <strain evidence="6 7">F 1598</strain>
    </source>
</reference>
<reference evidence="7" key="2">
    <citation type="submission" date="2015-01" db="EMBL/GenBank/DDBJ databases">
        <title>Evolutionary Origins and Diversification of the Mycorrhizal Mutualists.</title>
        <authorList>
            <consortium name="DOE Joint Genome Institute"/>
            <consortium name="Mycorrhizal Genomics Consortium"/>
            <person name="Kohler A."/>
            <person name="Kuo A."/>
            <person name="Nagy L.G."/>
            <person name="Floudas D."/>
            <person name="Copeland A."/>
            <person name="Barry K.W."/>
            <person name="Cichocki N."/>
            <person name="Veneault-Fourrey C."/>
            <person name="LaButti K."/>
            <person name="Lindquist E.A."/>
            <person name="Lipzen A."/>
            <person name="Lundell T."/>
            <person name="Morin E."/>
            <person name="Murat C."/>
            <person name="Riley R."/>
            <person name="Ohm R."/>
            <person name="Sun H."/>
            <person name="Tunlid A."/>
            <person name="Henrissat B."/>
            <person name="Grigoriev I.V."/>
            <person name="Hibbett D.S."/>
            <person name="Martin F."/>
        </authorList>
    </citation>
    <scope>NUCLEOTIDE SEQUENCE [LARGE SCALE GENOMIC DNA]</scope>
    <source>
        <strain evidence="7">F 1598</strain>
    </source>
</reference>
<dbReference type="EMBL" id="KN833032">
    <property type="protein sequence ID" value="KIM76712.1"/>
    <property type="molecule type" value="Genomic_DNA"/>
</dbReference>
<evidence type="ECO:0000256" key="2">
    <source>
        <dbReference type="ARBA" id="ARBA00022692"/>
    </source>
</evidence>
<dbReference type="HOGENOM" id="CLU_062880_0_0_1"/>
<evidence type="ECO:0000256" key="4">
    <source>
        <dbReference type="ARBA" id="ARBA00023136"/>
    </source>
</evidence>
<feature type="transmembrane region" description="Helical" evidence="5">
    <location>
        <begin position="221"/>
        <end position="246"/>
    </location>
</feature>
<dbReference type="AlphaFoldDB" id="A0A0C3BH92"/>
<dbReference type="STRING" id="765440.A0A0C3BH92"/>
<feature type="transmembrane region" description="Helical" evidence="5">
    <location>
        <begin position="79"/>
        <end position="100"/>
    </location>
</feature>
<evidence type="ECO:0000313" key="6">
    <source>
        <dbReference type="EMBL" id="KIM76712.1"/>
    </source>
</evidence>
<dbReference type="GO" id="GO:0016020">
    <property type="term" value="C:membrane"/>
    <property type="evidence" value="ECO:0007669"/>
    <property type="project" value="InterPro"/>
</dbReference>
<dbReference type="InParanoid" id="A0A0C3BH92"/>
<keyword evidence="2 5" id="KW-0812">Transmembrane</keyword>
<evidence type="ECO:0000256" key="3">
    <source>
        <dbReference type="ARBA" id="ARBA00022989"/>
    </source>
</evidence>
<sequence length="291" mass="32359">MLKAGAADRTYAWLGISSSTTSRSTDLVTSPVISPPFVACIRLTLAVYTFGTALAVLIHDSGESSKHDAGGFFSYFTDLSLIGLTAYFWAAGIQTLAYTLRGEKTYPLQRWPRFLQFLHRLLYSSITTFPIVTTVTYWALLSGADTFATRYNTWSNISEHLLNTVFALFEILFTHCGPSPWSHLIFLIIFLAGYLGVAYITHATEGFYTYSFLDPHKEGPLLAAFIIGIAVGECIVFSAVWGLCYLREWLSRRLRVGAEATGVRSVQAGTREAIDEWEELERPGTPEFEGV</sequence>
<dbReference type="InterPro" id="IPR006838">
    <property type="entry name" value="ADTRP_AIG1"/>
</dbReference>
<gene>
    <name evidence="6" type="ORF">PILCRDRAFT_826110</name>
</gene>
<name>A0A0C3BH92_PILCF</name>
<comment type="subcellular location">
    <subcellularLocation>
        <location evidence="1">Endomembrane system</location>
        <topology evidence="1">Multi-pass membrane protein</topology>
    </subcellularLocation>
</comment>
<dbReference type="GO" id="GO:0012505">
    <property type="term" value="C:endomembrane system"/>
    <property type="evidence" value="ECO:0007669"/>
    <property type="project" value="UniProtKB-SubCell"/>
</dbReference>
<evidence type="ECO:0008006" key="8">
    <source>
        <dbReference type="Google" id="ProtNLM"/>
    </source>
</evidence>
<proteinExistence type="predicted"/>
<protein>
    <recommendedName>
        <fullName evidence="8">FAR-17a/AIG1-like protein</fullName>
    </recommendedName>
</protein>